<reference evidence="1 2" key="1">
    <citation type="journal article" date="2016" name="Nat. Commun.">
        <title>Local admixture of amplified and diversified secreted pathogenesis determinants shapes mosaic Toxoplasma gondii genomes.</title>
        <authorList>
            <person name="Lorenzi H."/>
            <person name="Khan A."/>
            <person name="Behnke M.S."/>
            <person name="Namasivayam S."/>
            <person name="Swapna L.S."/>
            <person name="Hadjithomas M."/>
            <person name="Karamycheva S."/>
            <person name="Pinney D."/>
            <person name="Brunk B.P."/>
            <person name="Ajioka J.W."/>
            <person name="Ajzenberg D."/>
            <person name="Boothroyd J.C."/>
            <person name="Boyle J.P."/>
            <person name="Darde M.L."/>
            <person name="Diaz-Miranda M.A."/>
            <person name="Dubey J.P."/>
            <person name="Fritz H.M."/>
            <person name="Gennari S.M."/>
            <person name="Gregory B.D."/>
            <person name="Kim K."/>
            <person name="Saeij J.P."/>
            <person name="Su C."/>
            <person name="White M.W."/>
            <person name="Zhu X.Q."/>
            <person name="Howe D.K."/>
            <person name="Rosenthal B.M."/>
            <person name="Grigg M.E."/>
            <person name="Parkinson J."/>
            <person name="Liu L."/>
            <person name="Kissinger J.C."/>
            <person name="Roos D.S."/>
            <person name="Sibley L.D."/>
        </authorList>
    </citation>
    <scope>NUCLEOTIDE SEQUENCE [LARGE SCALE GENOMIC DNA]</scope>
    <source>
        <strain evidence="1 2">COUG</strain>
    </source>
</reference>
<evidence type="ECO:0000313" key="2">
    <source>
        <dbReference type="Proteomes" id="UP000236343"/>
    </source>
</evidence>
<sequence>VAADRVTYSFEGEEFQVEKR</sequence>
<dbReference type="VEuPathDB" id="ToxoDB:TGCOUG_286790B"/>
<name>A0A2G8XYP1_TOXGO</name>
<gene>
    <name evidence="1" type="ORF">TGCOUG_286790B</name>
</gene>
<organism evidence="1 2">
    <name type="scientific">Toxoplasma gondii COUG</name>
    <dbReference type="NCBI Taxonomy" id="1074873"/>
    <lineage>
        <taxon>Eukaryota</taxon>
        <taxon>Sar</taxon>
        <taxon>Alveolata</taxon>
        <taxon>Apicomplexa</taxon>
        <taxon>Conoidasida</taxon>
        <taxon>Coccidia</taxon>
        <taxon>Eucoccidiorida</taxon>
        <taxon>Eimeriorina</taxon>
        <taxon>Sarcocystidae</taxon>
        <taxon>Toxoplasma</taxon>
    </lineage>
</organism>
<feature type="non-terminal residue" evidence="1">
    <location>
        <position position="1"/>
    </location>
</feature>
<proteinExistence type="predicted"/>
<dbReference type="Proteomes" id="UP000236343">
    <property type="component" value="Unassembled WGS sequence"/>
</dbReference>
<accession>A0A2G8XYP1</accession>
<dbReference type="AlphaFoldDB" id="A0A2G8XYP1"/>
<protein>
    <submittedName>
        <fullName evidence="1">Nuclear factor NF2</fullName>
    </submittedName>
</protein>
<dbReference type="EMBL" id="AGQR02002042">
    <property type="protein sequence ID" value="PIM00154.1"/>
    <property type="molecule type" value="Genomic_DNA"/>
</dbReference>
<feature type="non-terminal residue" evidence="1">
    <location>
        <position position="20"/>
    </location>
</feature>
<evidence type="ECO:0000313" key="1">
    <source>
        <dbReference type="EMBL" id="PIM00154.1"/>
    </source>
</evidence>
<comment type="caution">
    <text evidence="1">The sequence shown here is derived from an EMBL/GenBank/DDBJ whole genome shotgun (WGS) entry which is preliminary data.</text>
</comment>